<feature type="transmembrane region" description="Helical" evidence="7">
    <location>
        <begin position="666"/>
        <end position="690"/>
    </location>
</feature>
<keyword evidence="5 7" id="KW-1133">Transmembrane helix</keyword>
<proteinExistence type="inferred from homology"/>
<feature type="transmembrane region" description="Helical" evidence="7">
    <location>
        <begin position="732"/>
        <end position="750"/>
    </location>
</feature>
<evidence type="ECO:0000313" key="8">
    <source>
        <dbReference type="EMBL" id="GBP19341.1"/>
    </source>
</evidence>
<comment type="similarity">
    <text evidence="2">Belongs to the major facilitator superfamily. Proton-dependent oligopeptide transporter (POT/PTR) (TC 2.A.17) family.</text>
</comment>
<comment type="subcellular location">
    <subcellularLocation>
        <location evidence="1">Membrane</location>
        <topology evidence="1">Multi-pass membrane protein</topology>
    </subcellularLocation>
</comment>
<comment type="caution">
    <text evidence="8">The sequence shown here is derived from an EMBL/GenBank/DDBJ whole genome shotgun (WGS) entry which is preliminary data.</text>
</comment>
<gene>
    <name evidence="8" type="primary">yin</name>
    <name evidence="8" type="ORF">EVAR_12382_1</name>
</gene>
<evidence type="ECO:0000256" key="1">
    <source>
        <dbReference type="ARBA" id="ARBA00004141"/>
    </source>
</evidence>
<evidence type="ECO:0000313" key="9">
    <source>
        <dbReference type="Proteomes" id="UP000299102"/>
    </source>
</evidence>
<keyword evidence="4" id="KW-0653">Protein transport</keyword>
<keyword evidence="6 7" id="KW-0472">Membrane</keyword>
<feature type="transmembrane region" description="Helical" evidence="7">
    <location>
        <begin position="68"/>
        <end position="87"/>
    </location>
</feature>
<feature type="transmembrane region" description="Helical" evidence="7">
    <location>
        <begin position="30"/>
        <end position="48"/>
    </location>
</feature>
<dbReference type="Proteomes" id="UP000299102">
    <property type="component" value="Unassembled WGS sequence"/>
</dbReference>
<dbReference type="Pfam" id="PF00854">
    <property type="entry name" value="PTR2"/>
    <property type="match status" value="2"/>
</dbReference>
<dbReference type="PANTHER" id="PTHR11654">
    <property type="entry name" value="OLIGOPEPTIDE TRANSPORTER-RELATED"/>
    <property type="match status" value="1"/>
</dbReference>
<organism evidence="8 9">
    <name type="scientific">Eumeta variegata</name>
    <name type="common">Bagworm moth</name>
    <name type="synonym">Eumeta japonica</name>
    <dbReference type="NCBI Taxonomy" id="151549"/>
    <lineage>
        <taxon>Eukaryota</taxon>
        <taxon>Metazoa</taxon>
        <taxon>Ecdysozoa</taxon>
        <taxon>Arthropoda</taxon>
        <taxon>Hexapoda</taxon>
        <taxon>Insecta</taxon>
        <taxon>Pterygota</taxon>
        <taxon>Neoptera</taxon>
        <taxon>Endopterygota</taxon>
        <taxon>Lepidoptera</taxon>
        <taxon>Glossata</taxon>
        <taxon>Ditrysia</taxon>
        <taxon>Tineoidea</taxon>
        <taxon>Psychidae</taxon>
        <taxon>Oiketicinae</taxon>
        <taxon>Eumeta</taxon>
    </lineage>
</organism>
<dbReference type="Gene3D" id="1.20.1250.20">
    <property type="entry name" value="MFS general substrate transporter like domains"/>
    <property type="match status" value="2"/>
</dbReference>
<evidence type="ECO:0000256" key="2">
    <source>
        <dbReference type="ARBA" id="ARBA00005982"/>
    </source>
</evidence>
<reference evidence="8 9" key="1">
    <citation type="journal article" date="2019" name="Commun. Biol.">
        <title>The bagworm genome reveals a unique fibroin gene that provides high tensile strength.</title>
        <authorList>
            <person name="Kono N."/>
            <person name="Nakamura H."/>
            <person name="Ohtoshi R."/>
            <person name="Tomita M."/>
            <person name="Numata K."/>
            <person name="Arakawa K."/>
        </authorList>
    </citation>
    <scope>NUCLEOTIDE SEQUENCE [LARGE SCALE GENOMIC DNA]</scope>
</reference>
<keyword evidence="4" id="KW-0571">Peptide transport</keyword>
<dbReference type="InterPro" id="IPR036259">
    <property type="entry name" value="MFS_trans_sf"/>
</dbReference>
<dbReference type="AlphaFoldDB" id="A0A4C1TZ33"/>
<sequence length="789" mass="87796">MITVGTGGIKPCVTAFGGDQFKLPEQEHHLAVFFSVLYFTLCLGSLIAKTVSPILRSEVHCFGDKDCYSLAFGAPGFVILLSIVVFVSAKNKYVIKKPEGNVVIDFVKCISLRNSQSLELTWILLTLVPNIQALEPRSSRGTVAFVSLLQIVVLYTTILIPHQPAFSINFTRTRVSKVSPTIAGKQVCMTSLARPASGSRWTLQASKMDGRFGFITVKPDQIQVLGPIYILVLIPLTQKLYPKLEKRNILKNPLQRLTLGGALAGAAFIASGLVELHITDVSLENQPDMIRVSSEMLKGDGGIVAGLVYQPLNKCWKSHRVPNDRCKAVNVPLYKGKGSRQRIFYADDKVILAPSACGLQEIKVCNEMKMNDSVKIRGMKVNVGKTKVMVFERSEITTECDILLEGEKVEQVKEFIYLVKAESGRRKMKVETMQWRCGRCVVYVECLRNIDAEKVILESGVTSYPQLPQPGFSQFRLFNGHTCSIAVNSDAENITYTIPPLSYYVNKNIKVDGHKNLSLELGGTCAEPAVQAVSLEEHAAISVYYSPDGVARYRDRVDKSKAGFPIVRIIENVSRFLVSGDPGNNRLALYNEKRDEVESYINRGVSELHETFASTYSLRAGNTTVGRDIELESGGVYTILLRRRSDGHYDSNVIVVTTANSITMAWLLPQFFIISLGEVLFAVTGTEFAFKEAPASMKAVMTAVWLLTEAAGNVLIIVITRLFVNYDQATQFFMYTGLMFVAMTIFHFLAKRYKFSDESPIIVYKSRKSRSNSEVLYLQVKQAEECLDH</sequence>
<feature type="transmembrane region" description="Helical" evidence="7">
    <location>
        <begin position="142"/>
        <end position="160"/>
    </location>
</feature>
<evidence type="ECO:0000256" key="7">
    <source>
        <dbReference type="SAM" id="Phobius"/>
    </source>
</evidence>
<dbReference type="GO" id="GO:0015833">
    <property type="term" value="P:peptide transport"/>
    <property type="evidence" value="ECO:0007669"/>
    <property type="project" value="UniProtKB-KW"/>
</dbReference>
<evidence type="ECO:0000256" key="6">
    <source>
        <dbReference type="ARBA" id="ARBA00023136"/>
    </source>
</evidence>
<name>A0A4C1TZ33_EUMVA</name>
<keyword evidence="9" id="KW-1185">Reference proteome</keyword>
<dbReference type="GO" id="GO:0022857">
    <property type="term" value="F:transmembrane transporter activity"/>
    <property type="evidence" value="ECO:0007669"/>
    <property type="project" value="InterPro"/>
</dbReference>
<dbReference type="OrthoDB" id="8904098at2759"/>
<keyword evidence="4" id="KW-0813">Transport</keyword>
<evidence type="ECO:0000256" key="3">
    <source>
        <dbReference type="ARBA" id="ARBA00022692"/>
    </source>
</evidence>
<accession>A0A4C1TZ33</accession>
<dbReference type="EMBL" id="BGZK01000107">
    <property type="protein sequence ID" value="GBP19341.1"/>
    <property type="molecule type" value="Genomic_DNA"/>
</dbReference>
<evidence type="ECO:0000256" key="4">
    <source>
        <dbReference type="ARBA" id="ARBA00022856"/>
    </source>
</evidence>
<protein>
    <submittedName>
        <fullName evidence="8">Peptide transporter family 1</fullName>
    </submittedName>
</protein>
<feature type="transmembrane region" description="Helical" evidence="7">
    <location>
        <begin position="702"/>
        <end position="726"/>
    </location>
</feature>
<dbReference type="InterPro" id="IPR000109">
    <property type="entry name" value="POT_fam"/>
</dbReference>
<keyword evidence="3 7" id="KW-0812">Transmembrane</keyword>
<evidence type="ECO:0000256" key="5">
    <source>
        <dbReference type="ARBA" id="ARBA00022989"/>
    </source>
</evidence>
<dbReference type="GO" id="GO:0016020">
    <property type="term" value="C:membrane"/>
    <property type="evidence" value="ECO:0007669"/>
    <property type="project" value="UniProtKB-SubCell"/>
</dbReference>